<evidence type="ECO:0000256" key="1">
    <source>
        <dbReference type="ARBA" id="ARBA00012417"/>
    </source>
</evidence>
<dbReference type="InterPro" id="IPR005790">
    <property type="entry name" value="DNA_polIII_delta"/>
</dbReference>
<dbReference type="EC" id="2.7.7.7" evidence="1 9"/>
<dbReference type="STRING" id="1265313.HRUBRA_00733"/>
<comment type="catalytic activity">
    <reaction evidence="8">
        <text>DNA(n) + a 2'-deoxyribonucleoside 5'-triphosphate = DNA(n+1) + diphosphate</text>
        <dbReference type="Rhea" id="RHEA:22508"/>
        <dbReference type="Rhea" id="RHEA-COMP:17339"/>
        <dbReference type="Rhea" id="RHEA-COMP:17340"/>
        <dbReference type="ChEBI" id="CHEBI:33019"/>
        <dbReference type="ChEBI" id="CHEBI:61560"/>
        <dbReference type="ChEBI" id="CHEBI:173112"/>
        <dbReference type="EC" id="2.7.7.7"/>
    </reaction>
</comment>
<protein>
    <recommendedName>
        <fullName evidence="2 9">DNA polymerase III subunit delta</fullName>
        <ecNumber evidence="1 9">2.7.7.7</ecNumber>
    </recommendedName>
</protein>
<dbReference type="RefSeq" id="WP_035518112.1">
    <property type="nucleotide sequence ID" value="NZ_KN234803.1"/>
</dbReference>
<evidence type="ECO:0000259" key="10">
    <source>
        <dbReference type="Pfam" id="PF06144"/>
    </source>
</evidence>
<keyword evidence="13" id="KW-1185">Reference proteome</keyword>
<dbReference type="SUPFAM" id="SSF48019">
    <property type="entry name" value="post-AAA+ oligomerization domain-like"/>
    <property type="match status" value="1"/>
</dbReference>
<dbReference type="Gene3D" id="3.40.50.300">
    <property type="entry name" value="P-loop containing nucleotide triphosphate hydrolases"/>
    <property type="match status" value="1"/>
</dbReference>
<keyword evidence="4 12" id="KW-0548">Nucleotidyltransferase</keyword>
<dbReference type="NCBIfam" id="TIGR01128">
    <property type="entry name" value="holA"/>
    <property type="match status" value="1"/>
</dbReference>
<dbReference type="InterPro" id="IPR032780">
    <property type="entry name" value="DNA_pol3_delt_C"/>
</dbReference>
<evidence type="ECO:0000256" key="3">
    <source>
        <dbReference type="ARBA" id="ARBA00022679"/>
    </source>
</evidence>
<dbReference type="CDD" id="cd18138">
    <property type="entry name" value="HLD_clamp_pol_III_delta"/>
    <property type="match status" value="1"/>
</dbReference>
<dbReference type="InterPro" id="IPR008921">
    <property type="entry name" value="DNA_pol3_clamp-load_cplx_C"/>
</dbReference>
<reference evidence="12 13" key="1">
    <citation type="journal article" date="2014" name="Genome Announc.">
        <title>Genome Sequence of Gammaproteobacterial Pseudohaliea rubra Type Strain DSM 19751, Isolated from Coastal Seawater of the Mediterranean Sea.</title>
        <authorList>
            <person name="Spring S."/>
            <person name="Fiebig A."/>
            <person name="Riedel T."/>
            <person name="Goker M."/>
            <person name="Klenk H.P."/>
        </authorList>
    </citation>
    <scope>NUCLEOTIDE SEQUENCE [LARGE SCALE GENOMIC DNA]</scope>
    <source>
        <strain evidence="12 13">DSM 19751</strain>
    </source>
</reference>
<dbReference type="PANTHER" id="PTHR34388:SF1">
    <property type="entry name" value="DNA POLYMERASE III SUBUNIT DELTA"/>
    <property type="match status" value="1"/>
</dbReference>
<dbReference type="GO" id="GO:0009360">
    <property type="term" value="C:DNA polymerase III complex"/>
    <property type="evidence" value="ECO:0007669"/>
    <property type="project" value="UniProtKB-UniRule"/>
</dbReference>
<dbReference type="Gene3D" id="1.20.272.10">
    <property type="match status" value="1"/>
</dbReference>
<dbReference type="Pfam" id="PF14840">
    <property type="entry name" value="DNA_pol3_delt_C"/>
    <property type="match status" value="1"/>
</dbReference>
<dbReference type="HOGENOM" id="CLU_044694_0_0_6"/>
<evidence type="ECO:0000256" key="2">
    <source>
        <dbReference type="ARBA" id="ARBA00017703"/>
    </source>
</evidence>
<evidence type="ECO:0000313" key="13">
    <source>
        <dbReference type="Proteomes" id="UP000029640"/>
    </source>
</evidence>
<keyword evidence="6" id="KW-0239">DNA-directed DNA polymerase</keyword>
<dbReference type="Proteomes" id="UP000029640">
    <property type="component" value="Unassembled WGS sequence"/>
</dbReference>
<dbReference type="InterPro" id="IPR010372">
    <property type="entry name" value="DNA_pol3_delta_N"/>
</dbReference>
<dbReference type="GO" id="GO:0006261">
    <property type="term" value="P:DNA-templated DNA replication"/>
    <property type="evidence" value="ECO:0007669"/>
    <property type="project" value="TreeGrafter"/>
</dbReference>
<comment type="similarity">
    <text evidence="7">Belongs to the DNA polymerase HolA subunit family.</text>
</comment>
<dbReference type="SUPFAM" id="SSF52540">
    <property type="entry name" value="P-loop containing nucleoside triphosphate hydrolases"/>
    <property type="match status" value="1"/>
</dbReference>
<evidence type="ECO:0000256" key="8">
    <source>
        <dbReference type="ARBA" id="ARBA00049244"/>
    </source>
</evidence>
<evidence type="ECO:0000313" key="12">
    <source>
        <dbReference type="EMBL" id="KGE04659.1"/>
    </source>
</evidence>
<dbReference type="PATRIC" id="fig|1265313.6.peg.727"/>
<dbReference type="OrthoDB" id="9770982at2"/>
<evidence type="ECO:0000259" key="11">
    <source>
        <dbReference type="Pfam" id="PF14840"/>
    </source>
</evidence>
<dbReference type="Pfam" id="PF06144">
    <property type="entry name" value="DNA_pol3_delta"/>
    <property type="match status" value="1"/>
</dbReference>
<dbReference type="PANTHER" id="PTHR34388">
    <property type="entry name" value="DNA POLYMERASE III SUBUNIT DELTA"/>
    <property type="match status" value="1"/>
</dbReference>
<dbReference type="AlphaFoldDB" id="A0A095X1C4"/>
<evidence type="ECO:0000256" key="6">
    <source>
        <dbReference type="ARBA" id="ARBA00022932"/>
    </source>
</evidence>
<keyword evidence="5" id="KW-0235">DNA replication</keyword>
<keyword evidence="3 12" id="KW-0808">Transferase</keyword>
<dbReference type="EMBL" id="AUVB01000022">
    <property type="protein sequence ID" value="KGE04659.1"/>
    <property type="molecule type" value="Genomic_DNA"/>
</dbReference>
<organism evidence="12 13">
    <name type="scientific">Pseudohaliea rubra DSM 19751</name>
    <dbReference type="NCBI Taxonomy" id="1265313"/>
    <lineage>
        <taxon>Bacteria</taxon>
        <taxon>Pseudomonadati</taxon>
        <taxon>Pseudomonadota</taxon>
        <taxon>Gammaproteobacteria</taxon>
        <taxon>Cellvibrionales</taxon>
        <taxon>Halieaceae</taxon>
        <taxon>Pseudohaliea</taxon>
    </lineage>
</organism>
<dbReference type="GO" id="GO:0003677">
    <property type="term" value="F:DNA binding"/>
    <property type="evidence" value="ECO:0007669"/>
    <property type="project" value="InterPro"/>
</dbReference>
<evidence type="ECO:0000256" key="4">
    <source>
        <dbReference type="ARBA" id="ARBA00022695"/>
    </source>
</evidence>
<gene>
    <name evidence="12" type="ORF">HRUBRA_00733</name>
</gene>
<sequence>MRITPEQLPAHLAQSVLPAYLVSGDEPLLVQECADQLRAAARAGGCSERQILDADGRDFDWQALRDCAANLSLFADHKLVELRLPGGKPGTEGSKALCEYLELADPGDRLLVVAGKLDKSAGNSKWYKAIDRAGGTVQVWPVRSRELPGWLERRIRSAGMRIDRDALGLLAERVEGNLLAALQEIEKLKLLGTDHITLASVNDGVLDNARYNLFATIDAALAGDTVHALRMLTGLRGEGVEPAVACWATSREVRLLDDLVRDVADGQRPQQALAARRVWKSRMGILQAALGRHDPASTATALTLALAADAAAKGYGPGDPWLALEQLLLHIAQP</sequence>
<evidence type="ECO:0000256" key="9">
    <source>
        <dbReference type="NCBIfam" id="TIGR01128"/>
    </source>
</evidence>
<evidence type="ECO:0000256" key="5">
    <source>
        <dbReference type="ARBA" id="ARBA00022705"/>
    </source>
</evidence>
<evidence type="ECO:0000256" key="7">
    <source>
        <dbReference type="ARBA" id="ARBA00034754"/>
    </source>
</evidence>
<comment type="caution">
    <text evidence="12">The sequence shown here is derived from an EMBL/GenBank/DDBJ whole genome shotgun (WGS) entry which is preliminary data.</text>
</comment>
<proteinExistence type="inferred from homology"/>
<dbReference type="Gene3D" id="1.10.8.60">
    <property type="match status" value="1"/>
</dbReference>
<dbReference type="GO" id="GO:0003887">
    <property type="term" value="F:DNA-directed DNA polymerase activity"/>
    <property type="evidence" value="ECO:0007669"/>
    <property type="project" value="UniProtKB-UniRule"/>
</dbReference>
<name>A0A095X1C4_9GAMM</name>
<dbReference type="InterPro" id="IPR027417">
    <property type="entry name" value="P-loop_NTPase"/>
</dbReference>
<feature type="domain" description="DNA polymerase III subunit delta C-terminal" evidence="11">
    <location>
        <begin position="214"/>
        <end position="328"/>
    </location>
</feature>
<feature type="domain" description="DNA polymerase III delta N-terminal" evidence="10">
    <location>
        <begin position="20"/>
        <end position="132"/>
    </location>
</feature>
<accession>A0A095X1C4</accession>
<dbReference type="eggNOG" id="COG1466">
    <property type="taxonomic scope" value="Bacteria"/>
</dbReference>